<feature type="transmembrane region" description="Helical" evidence="8">
    <location>
        <begin position="203"/>
        <end position="222"/>
    </location>
</feature>
<evidence type="ECO:0000313" key="11">
    <source>
        <dbReference type="Proteomes" id="UP001596328"/>
    </source>
</evidence>
<dbReference type="PROSITE" id="PS50928">
    <property type="entry name" value="ABC_TM1"/>
    <property type="match status" value="1"/>
</dbReference>
<evidence type="ECO:0000256" key="2">
    <source>
        <dbReference type="ARBA" id="ARBA00022448"/>
    </source>
</evidence>
<evidence type="ECO:0000256" key="7">
    <source>
        <dbReference type="ARBA" id="ARBA00023136"/>
    </source>
</evidence>
<organism evidence="10 11">
    <name type="scientific">Halobium palmae</name>
    <dbReference type="NCBI Taxonomy" id="1776492"/>
    <lineage>
        <taxon>Archaea</taxon>
        <taxon>Methanobacteriati</taxon>
        <taxon>Methanobacteriota</taxon>
        <taxon>Stenosarchaea group</taxon>
        <taxon>Halobacteria</taxon>
        <taxon>Halobacteriales</taxon>
        <taxon>Haloferacaceae</taxon>
        <taxon>Halobium</taxon>
    </lineage>
</organism>
<evidence type="ECO:0000256" key="6">
    <source>
        <dbReference type="ARBA" id="ARBA00022989"/>
    </source>
</evidence>
<dbReference type="NCBIfam" id="TIGR01726">
    <property type="entry name" value="HEQRo_perm_3TM"/>
    <property type="match status" value="1"/>
</dbReference>
<dbReference type="InterPro" id="IPR043429">
    <property type="entry name" value="ArtM/GltK/GlnP/TcyL/YhdX-like"/>
</dbReference>
<reference evidence="10 11" key="1">
    <citation type="journal article" date="2019" name="Int. J. Syst. Evol. Microbiol.">
        <title>The Global Catalogue of Microorganisms (GCM) 10K type strain sequencing project: providing services to taxonomists for standard genome sequencing and annotation.</title>
        <authorList>
            <consortium name="The Broad Institute Genomics Platform"/>
            <consortium name="The Broad Institute Genome Sequencing Center for Infectious Disease"/>
            <person name="Wu L."/>
            <person name="Ma J."/>
        </authorList>
    </citation>
    <scope>NUCLEOTIDE SEQUENCE [LARGE SCALE GENOMIC DNA]</scope>
    <source>
        <strain evidence="10 11">NBRC 111368</strain>
    </source>
</reference>
<feature type="transmembrane region" description="Helical" evidence="8">
    <location>
        <begin position="63"/>
        <end position="86"/>
    </location>
</feature>
<keyword evidence="7 8" id="KW-0472">Membrane</keyword>
<dbReference type="Pfam" id="PF00528">
    <property type="entry name" value="BPD_transp_1"/>
    <property type="match status" value="1"/>
</dbReference>
<keyword evidence="2 8" id="KW-0813">Transport</keyword>
<evidence type="ECO:0000256" key="5">
    <source>
        <dbReference type="ARBA" id="ARBA00022970"/>
    </source>
</evidence>
<feature type="transmembrane region" description="Helical" evidence="8">
    <location>
        <begin position="29"/>
        <end position="51"/>
    </location>
</feature>
<feature type="non-terminal residue" evidence="10">
    <location>
        <position position="1"/>
    </location>
</feature>
<keyword evidence="4 8" id="KW-0812">Transmembrane</keyword>
<dbReference type="Gene3D" id="1.10.3720.10">
    <property type="entry name" value="MetI-like"/>
    <property type="match status" value="1"/>
</dbReference>
<keyword evidence="3" id="KW-1003">Cell membrane</keyword>
<dbReference type="EMBL" id="JBHSWU010001167">
    <property type="protein sequence ID" value="MFC6726506.1"/>
    <property type="molecule type" value="Genomic_DNA"/>
</dbReference>
<comment type="subcellular location">
    <subcellularLocation>
        <location evidence="1 8">Cell membrane</location>
        <topology evidence="1 8">Multi-pass membrane protein</topology>
    </subcellularLocation>
</comment>
<protein>
    <submittedName>
        <fullName evidence="10">Amino acid ABC transporter permease</fullName>
    </submittedName>
</protein>
<name>A0ABD5S4S0_9EURY</name>
<dbReference type="PANTHER" id="PTHR30614:SF0">
    <property type="entry name" value="L-CYSTINE TRANSPORT SYSTEM PERMEASE PROTEIN TCYL"/>
    <property type="match status" value="1"/>
</dbReference>
<dbReference type="CDD" id="cd06261">
    <property type="entry name" value="TM_PBP2"/>
    <property type="match status" value="1"/>
</dbReference>
<evidence type="ECO:0000256" key="8">
    <source>
        <dbReference type="RuleBase" id="RU363032"/>
    </source>
</evidence>
<sequence>ALGAGLPVLSGVFEAAAFAVEYLPALATGLWLTVVLTVVSTLLGLPIAVLLSVTRVYGTASKYLSLIYTELFRGTPLLAQLFVLYYGLDLSGAVPGPLQGVFANRAVWVAMLGFVLNSAAYQAEYIRSALISVDEGQLTAGRAIGLSKVRSIRYVVLPQGLRYAIPGWTNELVYLIKYSSLAAFITVPELFNRAQSIASENFRYTAVFVLTALLYLGLVLSATRLMSAVEDRVAIPGLGSDAEGR</sequence>
<dbReference type="Proteomes" id="UP001596328">
    <property type="component" value="Unassembled WGS sequence"/>
</dbReference>
<dbReference type="AlphaFoldDB" id="A0ABD5S4S0"/>
<feature type="transmembrane region" description="Helical" evidence="8">
    <location>
        <begin position="106"/>
        <end position="123"/>
    </location>
</feature>
<dbReference type="PANTHER" id="PTHR30614">
    <property type="entry name" value="MEMBRANE COMPONENT OF AMINO ACID ABC TRANSPORTER"/>
    <property type="match status" value="1"/>
</dbReference>
<comment type="caution">
    <text evidence="10">The sequence shown here is derived from an EMBL/GenBank/DDBJ whole genome shotgun (WGS) entry which is preliminary data.</text>
</comment>
<proteinExistence type="inferred from homology"/>
<keyword evidence="5" id="KW-0029">Amino-acid transport</keyword>
<dbReference type="InterPro" id="IPR010065">
    <property type="entry name" value="AA_ABC_transptr_permease_3TM"/>
</dbReference>
<evidence type="ECO:0000256" key="1">
    <source>
        <dbReference type="ARBA" id="ARBA00004651"/>
    </source>
</evidence>
<dbReference type="InterPro" id="IPR035906">
    <property type="entry name" value="MetI-like_sf"/>
</dbReference>
<feature type="domain" description="ABC transmembrane type-1" evidence="9">
    <location>
        <begin position="26"/>
        <end position="226"/>
    </location>
</feature>
<dbReference type="GO" id="GO:0005886">
    <property type="term" value="C:plasma membrane"/>
    <property type="evidence" value="ECO:0007669"/>
    <property type="project" value="UniProtKB-SubCell"/>
</dbReference>
<keyword evidence="11" id="KW-1185">Reference proteome</keyword>
<dbReference type="GO" id="GO:0006865">
    <property type="term" value="P:amino acid transport"/>
    <property type="evidence" value="ECO:0007669"/>
    <property type="project" value="UniProtKB-KW"/>
</dbReference>
<accession>A0ABD5S4S0</accession>
<evidence type="ECO:0000256" key="4">
    <source>
        <dbReference type="ARBA" id="ARBA00022692"/>
    </source>
</evidence>
<comment type="similarity">
    <text evidence="8">Belongs to the binding-protein-dependent transport system permease family.</text>
</comment>
<evidence type="ECO:0000313" key="10">
    <source>
        <dbReference type="EMBL" id="MFC6726506.1"/>
    </source>
</evidence>
<keyword evidence="6 8" id="KW-1133">Transmembrane helix</keyword>
<evidence type="ECO:0000256" key="3">
    <source>
        <dbReference type="ARBA" id="ARBA00022475"/>
    </source>
</evidence>
<gene>
    <name evidence="10" type="ORF">ACFQE1_19490</name>
</gene>
<dbReference type="SUPFAM" id="SSF161098">
    <property type="entry name" value="MetI-like"/>
    <property type="match status" value="1"/>
</dbReference>
<evidence type="ECO:0000259" key="9">
    <source>
        <dbReference type="PROSITE" id="PS50928"/>
    </source>
</evidence>
<dbReference type="InterPro" id="IPR000515">
    <property type="entry name" value="MetI-like"/>
</dbReference>